<accession>A0AA38F3R4</accession>
<keyword evidence="3" id="KW-1185">Reference proteome</keyword>
<evidence type="ECO:0000313" key="2">
    <source>
        <dbReference type="EMBL" id="KAH9288280.1"/>
    </source>
</evidence>
<gene>
    <name evidence="2" type="ORF">KI387_032397</name>
</gene>
<comment type="similarity">
    <text evidence="1">Belongs to the 'GDSL' lipolytic enzyme family.</text>
</comment>
<dbReference type="InterPro" id="IPR036514">
    <property type="entry name" value="SGNH_hydro_sf"/>
</dbReference>
<comment type="caution">
    <text evidence="2">The sequence shown here is derived from an EMBL/GenBank/DDBJ whole genome shotgun (WGS) entry which is preliminary data.</text>
</comment>
<dbReference type="Proteomes" id="UP000824469">
    <property type="component" value="Unassembled WGS sequence"/>
</dbReference>
<dbReference type="EMBL" id="JAHRHJ020003813">
    <property type="protein sequence ID" value="KAH9288280.1"/>
    <property type="molecule type" value="Genomic_DNA"/>
</dbReference>
<proteinExistence type="inferred from homology"/>
<organism evidence="2 3">
    <name type="scientific">Taxus chinensis</name>
    <name type="common">Chinese yew</name>
    <name type="synonym">Taxus wallichiana var. chinensis</name>
    <dbReference type="NCBI Taxonomy" id="29808"/>
    <lineage>
        <taxon>Eukaryota</taxon>
        <taxon>Viridiplantae</taxon>
        <taxon>Streptophyta</taxon>
        <taxon>Embryophyta</taxon>
        <taxon>Tracheophyta</taxon>
        <taxon>Spermatophyta</taxon>
        <taxon>Pinopsida</taxon>
        <taxon>Pinidae</taxon>
        <taxon>Conifers II</taxon>
        <taxon>Cupressales</taxon>
        <taxon>Taxaceae</taxon>
        <taxon>Taxus</taxon>
    </lineage>
</organism>
<sequence>ALIQQGAINILFQGIPPLGCSLAVLPLLNPDSIDMDDNGCLTLYNKFSQNHNLLLQQTVEQLSIKYPGVSLVYADYYKIALSILNNAAKN</sequence>
<evidence type="ECO:0008006" key="4">
    <source>
        <dbReference type="Google" id="ProtNLM"/>
    </source>
</evidence>
<dbReference type="Gene3D" id="3.40.50.1110">
    <property type="entry name" value="SGNH hydrolase"/>
    <property type="match status" value="1"/>
</dbReference>
<evidence type="ECO:0000313" key="3">
    <source>
        <dbReference type="Proteomes" id="UP000824469"/>
    </source>
</evidence>
<dbReference type="PANTHER" id="PTHR22835:SF659">
    <property type="entry name" value="GDSL LIPASE_ACYLHYDROLASE, PUTATIVE (AFU_ORTHOLOGUE AFUA_2G00510)-RELATED"/>
    <property type="match status" value="1"/>
</dbReference>
<feature type="non-terminal residue" evidence="2">
    <location>
        <position position="90"/>
    </location>
</feature>
<dbReference type="PANTHER" id="PTHR22835">
    <property type="entry name" value="ZINC FINGER FYVE DOMAIN CONTAINING PROTEIN"/>
    <property type="match status" value="1"/>
</dbReference>
<reference evidence="2 3" key="1">
    <citation type="journal article" date="2021" name="Nat. Plants">
        <title>The Taxus genome provides insights into paclitaxel biosynthesis.</title>
        <authorList>
            <person name="Xiong X."/>
            <person name="Gou J."/>
            <person name="Liao Q."/>
            <person name="Li Y."/>
            <person name="Zhou Q."/>
            <person name="Bi G."/>
            <person name="Li C."/>
            <person name="Du R."/>
            <person name="Wang X."/>
            <person name="Sun T."/>
            <person name="Guo L."/>
            <person name="Liang H."/>
            <person name="Lu P."/>
            <person name="Wu Y."/>
            <person name="Zhang Z."/>
            <person name="Ro D.K."/>
            <person name="Shang Y."/>
            <person name="Huang S."/>
            <person name="Yan J."/>
        </authorList>
    </citation>
    <scope>NUCLEOTIDE SEQUENCE [LARGE SCALE GENOMIC DNA]</scope>
    <source>
        <strain evidence="2">Ta-2019</strain>
    </source>
</reference>
<protein>
    <recommendedName>
        <fullName evidence="4">GDSL esterase/lipase</fullName>
    </recommendedName>
</protein>
<evidence type="ECO:0000256" key="1">
    <source>
        <dbReference type="ARBA" id="ARBA00008668"/>
    </source>
</evidence>
<feature type="non-terminal residue" evidence="2">
    <location>
        <position position="1"/>
    </location>
</feature>
<name>A0AA38F3R4_TAXCH</name>
<dbReference type="OMA" id="TFHKRNG"/>
<dbReference type="AlphaFoldDB" id="A0AA38F3R4"/>